<evidence type="ECO:0000256" key="3">
    <source>
        <dbReference type="ARBA" id="ARBA00022679"/>
    </source>
</evidence>
<feature type="domain" description="Post-SET" evidence="5">
    <location>
        <begin position="170"/>
        <end position="186"/>
    </location>
</feature>
<keyword evidence="4" id="KW-0539">Nucleus</keyword>
<dbReference type="InterPro" id="IPR001810">
    <property type="entry name" value="F-box_dom"/>
</dbReference>
<dbReference type="InterPro" id="IPR003616">
    <property type="entry name" value="Post-SET_dom"/>
</dbReference>
<dbReference type="GO" id="GO:0010629">
    <property type="term" value="P:negative regulation of gene expression"/>
    <property type="evidence" value="ECO:0007669"/>
    <property type="project" value="TreeGrafter"/>
</dbReference>
<dbReference type="Pfam" id="PF00646">
    <property type="entry name" value="F-box"/>
    <property type="match status" value="1"/>
</dbReference>
<dbReference type="PANTHER" id="PTHR46024">
    <property type="entry name" value="HISTONE-LYSINE N-METHYLTRANSFERASE EGGLESS"/>
    <property type="match status" value="1"/>
</dbReference>
<evidence type="ECO:0000313" key="6">
    <source>
        <dbReference type="EMBL" id="CAF1026646.1"/>
    </source>
</evidence>
<organism evidence="6 7">
    <name type="scientific">Rotaria sordida</name>
    <dbReference type="NCBI Taxonomy" id="392033"/>
    <lineage>
        <taxon>Eukaryota</taxon>
        <taxon>Metazoa</taxon>
        <taxon>Spiralia</taxon>
        <taxon>Gnathifera</taxon>
        <taxon>Rotifera</taxon>
        <taxon>Eurotatoria</taxon>
        <taxon>Bdelloidea</taxon>
        <taxon>Philodinida</taxon>
        <taxon>Philodinidae</taxon>
        <taxon>Rotaria</taxon>
    </lineage>
</organism>
<sequence length="186" mass="22135">MLDQYIDLVLTNIHNSTEKNKKRKILPYYVQADLELLKCIGISQNDIDLFIKKLDDNDKKIDLFNSNKYDDRILQKIIDFTNISTRLNCRLISKKWKIFVDRSSSWNYVCLLKLGRYIDRALNYFQKIDIRELTHDIHFPWIGFFTTKTIRAGTELCWDYNYTVGEIAGRRMDCNCGSSECRRRVL</sequence>
<accession>A0A814INK1</accession>
<reference evidence="6" key="1">
    <citation type="submission" date="2021-02" db="EMBL/GenBank/DDBJ databases">
        <authorList>
            <person name="Nowell W R."/>
        </authorList>
    </citation>
    <scope>NUCLEOTIDE SEQUENCE</scope>
</reference>
<proteinExistence type="predicted"/>
<comment type="caution">
    <text evidence="6">The sequence shown here is derived from an EMBL/GenBank/DDBJ whole genome shotgun (WGS) entry which is preliminary data.</text>
</comment>
<evidence type="ECO:0000313" key="7">
    <source>
        <dbReference type="Proteomes" id="UP000663889"/>
    </source>
</evidence>
<keyword evidence="3" id="KW-0808">Transferase</keyword>
<name>A0A814INK1_9BILA</name>
<dbReference type="GO" id="GO:0032259">
    <property type="term" value="P:methylation"/>
    <property type="evidence" value="ECO:0007669"/>
    <property type="project" value="UniProtKB-KW"/>
</dbReference>
<evidence type="ECO:0000256" key="4">
    <source>
        <dbReference type="ARBA" id="ARBA00023242"/>
    </source>
</evidence>
<keyword evidence="2" id="KW-0489">Methyltransferase</keyword>
<dbReference type="GO" id="GO:0046974">
    <property type="term" value="F:histone H3K9 methyltransferase activity"/>
    <property type="evidence" value="ECO:0007669"/>
    <property type="project" value="TreeGrafter"/>
</dbReference>
<dbReference type="Proteomes" id="UP000663889">
    <property type="component" value="Unassembled WGS sequence"/>
</dbReference>
<dbReference type="EMBL" id="CAJNOU010000541">
    <property type="protein sequence ID" value="CAF1026646.1"/>
    <property type="molecule type" value="Genomic_DNA"/>
</dbReference>
<comment type="subcellular location">
    <subcellularLocation>
        <location evidence="1">Nucleus</location>
    </subcellularLocation>
</comment>
<dbReference type="PANTHER" id="PTHR46024:SF1">
    <property type="entry name" value="HISTONE-LYSINE N-METHYLTRANSFERASE EGGLESS"/>
    <property type="match status" value="1"/>
</dbReference>
<dbReference type="Gene3D" id="2.170.270.10">
    <property type="entry name" value="SET domain"/>
    <property type="match status" value="1"/>
</dbReference>
<evidence type="ECO:0000256" key="2">
    <source>
        <dbReference type="ARBA" id="ARBA00022603"/>
    </source>
</evidence>
<dbReference type="SUPFAM" id="SSF82199">
    <property type="entry name" value="SET domain"/>
    <property type="match status" value="1"/>
</dbReference>
<dbReference type="GO" id="GO:0070828">
    <property type="term" value="P:heterochromatin organization"/>
    <property type="evidence" value="ECO:0007669"/>
    <property type="project" value="TreeGrafter"/>
</dbReference>
<dbReference type="InterPro" id="IPR046341">
    <property type="entry name" value="SET_dom_sf"/>
</dbReference>
<dbReference type="InterPro" id="IPR036047">
    <property type="entry name" value="F-box-like_dom_sf"/>
</dbReference>
<evidence type="ECO:0000256" key="1">
    <source>
        <dbReference type="ARBA" id="ARBA00004123"/>
    </source>
</evidence>
<gene>
    <name evidence="6" type="ORF">SEV965_LOCUS12087</name>
</gene>
<dbReference type="GO" id="GO:0005634">
    <property type="term" value="C:nucleus"/>
    <property type="evidence" value="ECO:0007669"/>
    <property type="project" value="UniProtKB-SubCell"/>
</dbReference>
<dbReference type="AlphaFoldDB" id="A0A814INK1"/>
<dbReference type="InterPro" id="IPR051516">
    <property type="entry name" value="SETDB_methyltransferase"/>
</dbReference>
<dbReference type="PROSITE" id="PS50868">
    <property type="entry name" value="POST_SET"/>
    <property type="match status" value="1"/>
</dbReference>
<evidence type="ECO:0000259" key="5">
    <source>
        <dbReference type="PROSITE" id="PS50868"/>
    </source>
</evidence>
<dbReference type="SUPFAM" id="SSF81383">
    <property type="entry name" value="F-box domain"/>
    <property type="match status" value="1"/>
</dbReference>
<protein>
    <recommendedName>
        <fullName evidence="5">Post-SET domain-containing protein</fullName>
    </recommendedName>
</protein>